<proteinExistence type="predicted"/>
<gene>
    <name evidence="2" type="ORF">F2Q70_00039014</name>
</gene>
<feature type="region of interest" description="Disordered" evidence="1">
    <location>
        <begin position="92"/>
        <end position="119"/>
    </location>
</feature>
<sequence length="119" mass="12589">MAMARGKMLQLEESPAEKGKGGDVLTGDEEKSATGVASTTKEPEANKAVRGETSEPCVPKKRKGSSEVSNRKEQLAHEKVGVFLVSRADATTFPRGGRGEATVDGDGAWEDVTARAKSR</sequence>
<feature type="compositionally biased region" description="Basic and acidic residues" evidence="1">
    <location>
        <begin position="69"/>
        <end position="78"/>
    </location>
</feature>
<evidence type="ECO:0000256" key="1">
    <source>
        <dbReference type="SAM" id="MobiDB-lite"/>
    </source>
</evidence>
<organism evidence="2">
    <name type="scientific">Brassica cretica</name>
    <name type="common">Mustard</name>
    <dbReference type="NCBI Taxonomy" id="69181"/>
    <lineage>
        <taxon>Eukaryota</taxon>
        <taxon>Viridiplantae</taxon>
        <taxon>Streptophyta</taxon>
        <taxon>Embryophyta</taxon>
        <taxon>Tracheophyta</taxon>
        <taxon>Spermatophyta</taxon>
        <taxon>Magnoliopsida</taxon>
        <taxon>eudicotyledons</taxon>
        <taxon>Gunneridae</taxon>
        <taxon>Pentapetalae</taxon>
        <taxon>rosids</taxon>
        <taxon>malvids</taxon>
        <taxon>Brassicales</taxon>
        <taxon>Brassicaceae</taxon>
        <taxon>Brassiceae</taxon>
        <taxon>Brassica</taxon>
    </lineage>
</organism>
<name>A0A8S9KBW7_BRACR</name>
<protein>
    <submittedName>
        <fullName evidence="2">Uncharacterized protein</fullName>
    </submittedName>
</protein>
<reference evidence="2" key="1">
    <citation type="submission" date="2019-12" db="EMBL/GenBank/DDBJ databases">
        <title>Genome sequencing and annotation of Brassica cretica.</title>
        <authorList>
            <person name="Studholme D.J."/>
            <person name="Sarris P.F."/>
        </authorList>
    </citation>
    <scope>NUCLEOTIDE SEQUENCE</scope>
    <source>
        <strain evidence="2">PFS-102/07</strain>
        <tissue evidence="2">Leaf</tissue>
    </source>
</reference>
<dbReference type="AlphaFoldDB" id="A0A8S9KBW7"/>
<accession>A0A8S9KBW7</accession>
<evidence type="ECO:0000313" key="2">
    <source>
        <dbReference type="EMBL" id="KAF2591552.1"/>
    </source>
</evidence>
<feature type="region of interest" description="Disordered" evidence="1">
    <location>
        <begin position="1"/>
        <end position="78"/>
    </location>
</feature>
<dbReference type="EMBL" id="QGKY02000190">
    <property type="protein sequence ID" value="KAF2591552.1"/>
    <property type="molecule type" value="Genomic_DNA"/>
</dbReference>
<feature type="compositionally biased region" description="Basic and acidic residues" evidence="1">
    <location>
        <begin position="41"/>
        <end position="53"/>
    </location>
</feature>
<comment type="caution">
    <text evidence="2">The sequence shown here is derived from an EMBL/GenBank/DDBJ whole genome shotgun (WGS) entry which is preliminary data.</text>
</comment>